<dbReference type="GO" id="GO:0046961">
    <property type="term" value="F:proton-transporting ATPase activity, rotational mechanism"/>
    <property type="evidence" value="ECO:0007669"/>
    <property type="project" value="InterPro"/>
</dbReference>
<evidence type="ECO:0000256" key="3">
    <source>
        <dbReference type="ARBA" id="ARBA00022448"/>
    </source>
</evidence>
<organism evidence="8 9">
    <name type="scientific">Acer yangbiense</name>
    <dbReference type="NCBI Taxonomy" id="1000413"/>
    <lineage>
        <taxon>Eukaryota</taxon>
        <taxon>Viridiplantae</taxon>
        <taxon>Streptophyta</taxon>
        <taxon>Embryophyta</taxon>
        <taxon>Tracheophyta</taxon>
        <taxon>Spermatophyta</taxon>
        <taxon>Magnoliopsida</taxon>
        <taxon>eudicotyledons</taxon>
        <taxon>Gunneridae</taxon>
        <taxon>Pentapetalae</taxon>
        <taxon>rosids</taxon>
        <taxon>malvids</taxon>
        <taxon>Sapindales</taxon>
        <taxon>Sapindaceae</taxon>
        <taxon>Hippocastanoideae</taxon>
        <taxon>Acereae</taxon>
        <taxon>Acer</taxon>
    </lineage>
</organism>
<sequence length="290" mass="32983">MKYVDDDEGIRKYFAAFHLYDEFPIAVVVDDFGDFFHERSCQERYANPHRRDLAMVRTLALCHNAITHAIEKGPCKLLLSDTHYGNSPRLLFIYKRWMSTIFTVEGWLNIIGYHGKGTFGFFINGILLTEFSSKVITSLSRKHSATVIKQKIKRCGEVDYKLHFFKEKITKVGLSPPTRHSDSVDLDLNSLEAGEFFTSAQSKAAAQLRELEGHHNGEGSIDSPLLLEQEMIIESSNHVKLGYVSGLVPREKSMAFERILFLATRGNVFLKQSVIEQPVIDPVSREKVRA</sequence>
<dbReference type="PANTHER" id="PTHR28653:SF1">
    <property type="entry name" value="ATPASE SWSAP1"/>
    <property type="match status" value="1"/>
</dbReference>
<evidence type="ECO:0000256" key="2">
    <source>
        <dbReference type="ARBA" id="ARBA00009904"/>
    </source>
</evidence>
<keyword evidence="6" id="KW-0406">Ion transport</keyword>
<evidence type="ECO:0000313" key="9">
    <source>
        <dbReference type="Proteomes" id="UP000323000"/>
    </source>
</evidence>
<keyword evidence="5" id="KW-1133">Transmembrane helix</keyword>
<comment type="caution">
    <text evidence="8">The sequence shown here is derived from an EMBL/GenBank/DDBJ whole genome shotgun (WGS) entry which is preliminary data.</text>
</comment>
<dbReference type="PANTHER" id="PTHR28653">
    <property type="match status" value="1"/>
</dbReference>
<reference evidence="9" key="1">
    <citation type="journal article" date="2019" name="Gigascience">
        <title>De novo genome assembly of the endangered Acer yangbiense, a plant species with extremely small populations endemic to Yunnan Province, China.</title>
        <authorList>
            <person name="Yang J."/>
            <person name="Wariss H.M."/>
            <person name="Tao L."/>
            <person name="Zhang R."/>
            <person name="Yun Q."/>
            <person name="Hollingsworth P."/>
            <person name="Dao Z."/>
            <person name="Luo G."/>
            <person name="Guo H."/>
            <person name="Ma Y."/>
            <person name="Sun W."/>
        </authorList>
    </citation>
    <scope>NUCLEOTIDE SEQUENCE [LARGE SCALE GENOMIC DNA]</scope>
    <source>
        <strain evidence="9">cv. Malutang</strain>
    </source>
</reference>
<keyword evidence="9" id="KW-1185">Reference proteome</keyword>
<dbReference type="OrthoDB" id="10264220at2759"/>
<name>A0A5C7I112_9ROSI</name>
<accession>A0A5C7I112</accession>
<evidence type="ECO:0000256" key="6">
    <source>
        <dbReference type="ARBA" id="ARBA00023065"/>
    </source>
</evidence>
<gene>
    <name evidence="8" type="ORF">EZV62_010227</name>
</gene>
<dbReference type="GO" id="GO:0000724">
    <property type="term" value="P:double-strand break repair via homologous recombination"/>
    <property type="evidence" value="ECO:0007669"/>
    <property type="project" value="TreeGrafter"/>
</dbReference>
<keyword evidence="3" id="KW-0813">Transport</keyword>
<evidence type="ECO:0000256" key="1">
    <source>
        <dbReference type="ARBA" id="ARBA00004141"/>
    </source>
</evidence>
<comment type="subcellular location">
    <subcellularLocation>
        <location evidence="1">Membrane</location>
        <topology evidence="1">Multi-pass membrane protein</topology>
    </subcellularLocation>
</comment>
<dbReference type="Proteomes" id="UP000323000">
    <property type="component" value="Chromosome 4"/>
</dbReference>
<evidence type="ECO:0000256" key="7">
    <source>
        <dbReference type="ARBA" id="ARBA00023136"/>
    </source>
</evidence>
<dbReference type="EMBL" id="VAHF01000004">
    <property type="protein sequence ID" value="TXG63233.1"/>
    <property type="molecule type" value="Genomic_DNA"/>
</dbReference>
<keyword evidence="4" id="KW-0812">Transmembrane</keyword>
<comment type="similarity">
    <text evidence="2">Belongs to the V-ATPase 116 kDa subunit family.</text>
</comment>
<dbReference type="GO" id="GO:0097196">
    <property type="term" value="C:Shu complex"/>
    <property type="evidence" value="ECO:0007669"/>
    <property type="project" value="TreeGrafter"/>
</dbReference>
<dbReference type="AlphaFoldDB" id="A0A5C7I112"/>
<protein>
    <submittedName>
        <fullName evidence="8">Uncharacterized protein</fullName>
    </submittedName>
</protein>
<dbReference type="GO" id="GO:0033179">
    <property type="term" value="C:proton-transporting V-type ATPase, V0 domain"/>
    <property type="evidence" value="ECO:0007669"/>
    <property type="project" value="InterPro"/>
</dbReference>
<proteinExistence type="inferred from homology"/>
<evidence type="ECO:0000256" key="4">
    <source>
        <dbReference type="ARBA" id="ARBA00022692"/>
    </source>
</evidence>
<evidence type="ECO:0000256" key="5">
    <source>
        <dbReference type="ARBA" id="ARBA00022989"/>
    </source>
</evidence>
<dbReference type="InterPro" id="IPR002490">
    <property type="entry name" value="V-ATPase_116kDa_su"/>
</dbReference>
<evidence type="ECO:0000313" key="8">
    <source>
        <dbReference type="EMBL" id="TXG63233.1"/>
    </source>
</evidence>
<keyword evidence="7" id="KW-0472">Membrane</keyword>
<dbReference type="Pfam" id="PF01496">
    <property type="entry name" value="V_ATPase_I"/>
    <property type="match status" value="1"/>
</dbReference>
<dbReference type="GO" id="GO:0003697">
    <property type="term" value="F:single-stranded DNA binding"/>
    <property type="evidence" value="ECO:0007669"/>
    <property type="project" value="TreeGrafter"/>
</dbReference>